<feature type="non-terminal residue" evidence="3">
    <location>
        <position position="162"/>
    </location>
</feature>
<gene>
    <name evidence="3" type="ORF">LEA_10189</name>
</gene>
<accession>K1SYK4</accession>
<reference evidence="3" key="1">
    <citation type="journal article" date="2013" name="Environ. Microbiol.">
        <title>Microbiota from the distal guts of lean and obese adolescents exhibit partial functional redundancy besides clear differences in community structure.</title>
        <authorList>
            <person name="Ferrer M."/>
            <person name="Ruiz A."/>
            <person name="Lanza F."/>
            <person name="Haange S.B."/>
            <person name="Oberbach A."/>
            <person name="Till H."/>
            <person name="Bargiela R."/>
            <person name="Campoy C."/>
            <person name="Segura M.T."/>
            <person name="Richter M."/>
            <person name="von Bergen M."/>
            <person name="Seifert J."/>
            <person name="Suarez A."/>
        </authorList>
    </citation>
    <scope>NUCLEOTIDE SEQUENCE</scope>
</reference>
<feature type="domain" description="Glycosyl hydrolase family 95 catalytic" evidence="2">
    <location>
        <begin position="102"/>
        <end position="162"/>
    </location>
</feature>
<dbReference type="Pfam" id="PF22124">
    <property type="entry name" value="Glyco_hydro_95_cat"/>
    <property type="match status" value="1"/>
</dbReference>
<protein>
    <submittedName>
        <fullName evidence="3">Fibronectin type III domain protein</fullName>
    </submittedName>
</protein>
<sequence>MFDKKVSDNAIAIDGQLKDNQLKFSSYTKVIKDDGTAGQIKDDSTNGKITVSGAKAITIITSIGTDYKNDYPKYRTGETKEQLAALVKGYVSGAEAKVKAGGYETLKEDHVNDYDHIFGRLDLNIGQAVSDKTTDKLLEAYKKGTASETEKRYLELMLFQYG</sequence>
<dbReference type="AlphaFoldDB" id="K1SYK4"/>
<evidence type="ECO:0000259" key="2">
    <source>
        <dbReference type="Pfam" id="PF22124"/>
    </source>
</evidence>
<dbReference type="PANTHER" id="PTHR31084">
    <property type="entry name" value="ALPHA-L-FUCOSIDASE 2"/>
    <property type="match status" value="1"/>
</dbReference>
<dbReference type="InterPro" id="IPR027414">
    <property type="entry name" value="GH95_N_dom"/>
</dbReference>
<dbReference type="EMBL" id="AJWY01006852">
    <property type="protein sequence ID" value="EKC65692.1"/>
    <property type="molecule type" value="Genomic_DNA"/>
</dbReference>
<feature type="domain" description="Glycosyl hydrolase family 95 N-terminal" evidence="1">
    <location>
        <begin position="5"/>
        <end position="69"/>
    </location>
</feature>
<dbReference type="Gene3D" id="2.70.98.50">
    <property type="entry name" value="putative glycoside hydrolase family protein from bacillus halodurans"/>
    <property type="match status" value="1"/>
</dbReference>
<evidence type="ECO:0000313" key="3">
    <source>
        <dbReference type="EMBL" id="EKC65692.1"/>
    </source>
</evidence>
<dbReference type="Pfam" id="PF14498">
    <property type="entry name" value="Glyco_hyd_65N_2"/>
    <property type="match status" value="1"/>
</dbReference>
<proteinExistence type="predicted"/>
<organism evidence="3">
    <name type="scientific">human gut metagenome</name>
    <dbReference type="NCBI Taxonomy" id="408170"/>
    <lineage>
        <taxon>unclassified sequences</taxon>
        <taxon>metagenomes</taxon>
        <taxon>organismal metagenomes</taxon>
    </lineage>
</organism>
<dbReference type="InterPro" id="IPR054363">
    <property type="entry name" value="GH95_cat"/>
</dbReference>
<dbReference type="PANTHER" id="PTHR31084:SF0">
    <property type="entry name" value="ALPHA-L-FUCOSIDASE 2"/>
    <property type="match status" value="1"/>
</dbReference>
<name>K1SYK4_9ZZZZ</name>
<comment type="caution">
    <text evidence="3">The sequence shown here is derived from an EMBL/GenBank/DDBJ whole genome shotgun (WGS) entry which is preliminary data.</text>
</comment>
<evidence type="ECO:0000259" key="1">
    <source>
        <dbReference type="Pfam" id="PF14498"/>
    </source>
</evidence>
<dbReference type="GO" id="GO:0004560">
    <property type="term" value="F:alpha-L-fucosidase activity"/>
    <property type="evidence" value="ECO:0007669"/>
    <property type="project" value="TreeGrafter"/>
</dbReference>